<keyword evidence="2" id="KW-0378">Hydrolase</keyword>
<sequence length="708" mass="76794">MNYHWIMMLSSISTLAVATTARTNSVRLSLLIGKSASSSMAFTHLSSSKPFMKNEKGKTIHNPSSSSSSSRLFMATSKDESSSAKSRMPFSAPKSAYDDSMPINLASPNDSDNATPMVGEKSAEMSWSKLGLTEDLVCMLAKAKEENNRGRNIGGLGFVHGPTPVQKMAIPAILSGCASIDKKQHIAFAAATGSGKTLGYLLPIIQSIKSEEMLLQNSSQQEDDDVDDNKKLDYASLRRPKRPRALILAPTRELANQIFSVCKELSHVAKFSSQLVVGGQDMGKQRQKLEKSPVDILVATPGRLIQLWNSKHVFLGNINHIVIDEMDTMLEQGFQEDLGSILHVLLYRRKGAIPPEDIPMLQTVSGAPQVILTTATITSAVQRLLQTSDAISKTKKQPHRKQVIQKDSHVKIALPTSNMRVLTAPGLHRAVPRLRQVFVDVGNADKLSLLNDIVAGDGGEGAALLSKHKSGGQALTLVFCNTVSSCRAAQHALAEAGIPSLCYHGQLNSIARSENLKLFRETGRASSKPVDDSADEFVEKDFEENGYSDDEEEEEKDLQTSKAPRVLVCTDIAARGLDVPEVDHVVMFDFPLNPIDYLHRAGRTARGINQQQQGGSGNRAGSGRVTALVAKRDRVLAMAIEGAVQKGEPLDGLSSRKSDYSVSTSSSDDSRRPNDREGRNKNSSRPSKFTPSNRGGKGKGKRSSGRRS</sequence>
<dbReference type="SMART" id="SM00490">
    <property type="entry name" value="HELICc"/>
    <property type="match status" value="1"/>
</dbReference>
<dbReference type="Pfam" id="PF00270">
    <property type="entry name" value="DEAD"/>
    <property type="match status" value="1"/>
</dbReference>
<evidence type="ECO:0008006" key="10">
    <source>
        <dbReference type="Google" id="ProtNLM"/>
    </source>
</evidence>
<dbReference type="InterPro" id="IPR027417">
    <property type="entry name" value="P-loop_NTPase"/>
</dbReference>
<dbReference type="Pfam" id="PF00271">
    <property type="entry name" value="Helicase_C"/>
    <property type="match status" value="1"/>
</dbReference>
<feature type="domain" description="Helicase C-terminal" evidence="8">
    <location>
        <begin position="460"/>
        <end position="661"/>
    </location>
</feature>
<dbReference type="EMBL" id="HBHI01027163">
    <property type="protein sequence ID" value="CAD9695986.1"/>
    <property type="molecule type" value="Transcribed_RNA"/>
</dbReference>
<dbReference type="InterPro" id="IPR044742">
    <property type="entry name" value="DEAD/DEAH_RhlB"/>
</dbReference>
<dbReference type="GO" id="GO:0005524">
    <property type="term" value="F:ATP binding"/>
    <property type="evidence" value="ECO:0007669"/>
    <property type="project" value="UniProtKB-KW"/>
</dbReference>
<proteinExistence type="predicted"/>
<dbReference type="CDD" id="cd00268">
    <property type="entry name" value="DEADc"/>
    <property type="match status" value="1"/>
</dbReference>
<feature type="chain" id="PRO_5030542338" description="RNA helicase" evidence="6">
    <location>
        <begin position="19"/>
        <end position="708"/>
    </location>
</feature>
<feature type="domain" description="Helicase ATP-binding" evidence="7">
    <location>
        <begin position="177"/>
        <end position="395"/>
    </location>
</feature>
<dbReference type="PANTHER" id="PTHR47960">
    <property type="entry name" value="DEAD-BOX ATP-DEPENDENT RNA HELICASE 50"/>
    <property type="match status" value="1"/>
</dbReference>
<evidence type="ECO:0000256" key="2">
    <source>
        <dbReference type="ARBA" id="ARBA00022801"/>
    </source>
</evidence>
<feature type="region of interest" description="Disordered" evidence="5">
    <location>
        <begin position="52"/>
        <end position="95"/>
    </location>
</feature>
<evidence type="ECO:0000256" key="6">
    <source>
        <dbReference type="SAM" id="SignalP"/>
    </source>
</evidence>
<accession>A0A7S2WMX0</accession>
<dbReference type="Gene3D" id="3.40.50.300">
    <property type="entry name" value="P-loop containing nucleotide triphosphate hydrolases"/>
    <property type="match status" value="2"/>
</dbReference>
<evidence type="ECO:0000313" key="9">
    <source>
        <dbReference type="EMBL" id="CAD9695986.1"/>
    </source>
</evidence>
<evidence type="ECO:0000256" key="5">
    <source>
        <dbReference type="SAM" id="MobiDB-lite"/>
    </source>
</evidence>
<dbReference type="SUPFAM" id="SSF52540">
    <property type="entry name" value="P-loop containing nucleoside triphosphate hydrolases"/>
    <property type="match status" value="1"/>
</dbReference>
<evidence type="ECO:0000256" key="1">
    <source>
        <dbReference type="ARBA" id="ARBA00022741"/>
    </source>
</evidence>
<dbReference type="GO" id="GO:0016787">
    <property type="term" value="F:hydrolase activity"/>
    <property type="evidence" value="ECO:0007669"/>
    <property type="project" value="UniProtKB-KW"/>
</dbReference>
<feature type="region of interest" description="Disordered" evidence="5">
    <location>
        <begin position="648"/>
        <end position="708"/>
    </location>
</feature>
<dbReference type="InterPro" id="IPR014001">
    <property type="entry name" value="Helicase_ATP-bd"/>
</dbReference>
<keyword evidence="4" id="KW-0067">ATP-binding</keyword>
<feature type="compositionally biased region" description="Basic and acidic residues" evidence="5">
    <location>
        <begin position="668"/>
        <end position="680"/>
    </location>
</feature>
<evidence type="ECO:0000259" key="8">
    <source>
        <dbReference type="PROSITE" id="PS51194"/>
    </source>
</evidence>
<dbReference type="GO" id="GO:0004386">
    <property type="term" value="F:helicase activity"/>
    <property type="evidence" value="ECO:0007669"/>
    <property type="project" value="UniProtKB-KW"/>
</dbReference>
<dbReference type="CDD" id="cd18787">
    <property type="entry name" value="SF2_C_DEAD"/>
    <property type="match status" value="1"/>
</dbReference>
<evidence type="ECO:0000256" key="4">
    <source>
        <dbReference type="ARBA" id="ARBA00022840"/>
    </source>
</evidence>
<dbReference type="InterPro" id="IPR011545">
    <property type="entry name" value="DEAD/DEAH_box_helicase_dom"/>
</dbReference>
<feature type="signal peptide" evidence="6">
    <location>
        <begin position="1"/>
        <end position="18"/>
    </location>
</feature>
<protein>
    <recommendedName>
        <fullName evidence="10">RNA helicase</fullName>
    </recommendedName>
</protein>
<dbReference type="InterPro" id="IPR001650">
    <property type="entry name" value="Helicase_C-like"/>
</dbReference>
<dbReference type="SMART" id="SM00487">
    <property type="entry name" value="DEXDc"/>
    <property type="match status" value="1"/>
</dbReference>
<keyword evidence="6" id="KW-0732">Signal</keyword>
<evidence type="ECO:0000256" key="3">
    <source>
        <dbReference type="ARBA" id="ARBA00022806"/>
    </source>
</evidence>
<organism evidence="9">
    <name type="scientific">Eucampia antarctica</name>
    <dbReference type="NCBI Taxonomy" id="49252"/>
    <lineage>
        <taxon>Eukaryota</taxon>
        <taxon>Sar</taxon>
        <taxon>Stramenopiles</taxon>
        <taxon>Ochrophyta</taxon>
        <taxon>Bacillariophyta</taxon>
        <taxon>Mediophyceae</taxon>
        <taxon>Biddulphiophycidae</taxon>
        <taxon>Hemiaulales</taxon>
        <taxon>Hemiaulaceae</taxon>
        <taxon>Eucampia</taxon>
    </lineage>
</organism>
<evidence type="ECO:0000259" key="7">
    <source>
        <dbReference type="PROSITE" id="PS51192"/>
    </source>
</evidence>
<gene>
    <name evidence="9" type="ORF">EANT1437_LOCUS13890</name>
</gene>
<dbReference type="AlphaFoldDB" id="A0A7S2WMX0"/>
<keyword evidence="1" id="KW-0547">Nucleotide-binding</keyword>
<dbReference type="PROSITE" id="PS51192">
    <property type="entry name" value="HELICASE_ATP_BIND_1"/>
    <property type="match status" value="1"/>
</dbReference>
<dbReference type="GO" id="GO:0003676">
    <property type="term" value="F:nucleic acid binding"/>
    <property type="evidence" value="ECO:0007669"/>
    <property type="project" value="InterPro"/>
</dbReference>
<name>A0A7S2WMX0_9STRA</name>
<keyword evidence="3" id="KW-0347">Helicase</keyword>
<reference evidence="9" key="1">
    <citation type="submission" date="2021-01" db="EMBL/GenBank/DDBJ databases">
        <authorList>
            <person name="Corre E."/>
            <person name="Pelletier E."/>
            <person name="Niang G."/>
            <person name="Scheremetjew M."/>
            <person name="Finn R."/>
            <person name="Kale V."/>
            <person name="Holt S."/>
            <person name="Cochrane G."/>
            <person name="Meng A."/>
            <person name="Brown T."/>
            <person name="Cohen L."/>
        </authorList>
    </citation>
    <scope>NUCLEOTIDE SEQUENCE</scope>
    <source>
        <strain evidence="9">CCMP1452</strain>
    </source>
</reference>
<dbReference type="PROSITE" id="PS51194">
    <property type="entry name" value="HELICASE_CTER"/>
    <property type="match status" value="1"/>
</dbReference>
<feature type="compositionally biased region" description="Basic residues" evidence="5">
    <location>
        <begin position="696"/>
        <end position="708"/>
    </location>
</feature>
<feature type="compositionally biased region" description="Polar residues" evidence="5">
    <location>
        <begin position="681"/>
        <end position="693"/>
    </location>
</feature>